<protein>
    <submittedName>
        <fullName evidence="1">Uncharacterized protein</fullName>
    </submittedName>
</protein>
<reference evidence="1" key="1">
    <citation type="submission" date="2021-02" db="EMBL/GenBank/DDBJ databases">
        <authorList>
            <person name="Steward A R."/>
        </authorList>
    </citation>
    <scope>NUCLEOTIDE SEQUENCE</scope>
</reference>
<keyword evidence="2" id="KW-1185">Reference proteome</keyword>
<evidence type="ECO:0000313" key="1">
    <source>
        <dbReference type="EMBL" id="CAF4890565.1"/>
    </source>
</evidence>
<accession>A0A821UJJ6</accession>
<evidence type="ECO:0000313" key="2">
    <source>
        <dbReference type="Proteomes" id="UP000663880"/>
    </source>
</evidence>
<dbReference type="AlphaFoldDB" id="A0A821UJJ6"/>
<dbReference type="Proteomes" id="UP000663880">
    <property type="component" value="Unassembled WGS sequence"/>
</dbReference>
<comment type="caution">
    <text evidence="1">The sequence shown here is derived from an EMBL/GenBank/DDBJ whole genome shotgun (WGS) entry which is preliminary data.</text>
</comment>
<proteinExistence type="predicted"/>
<dbReference type="EMBL" id="CAJOBZ010000031">
    <property type="protein sequence ID" value="CAF4890565.1"/>
    <property type="molecule type" value="Genomic_DNA"/>
</dbReference>
<gene>
    <name evidence="1" type="ORF">PMACD_LOCUS10415</name>
</gene>
<name>A0A821UJJ6_9NEOP</name>
<sequence length="179" mass="19587">MPRSDRLTPTVLPAASQYPFRYLSFGRPGSPSSHLPKASLKRPIHHLPLVADECLLPRGPGNFGPRADVIKGGRSTGSGRSLFPIPATLESNMPPKARITTMRLSLTPSKSLLDHLAKGIRNKTGGSLCRVDFLSISFCLRKERSALRNLYNATNPGSRPLLYLGNPYQDYVILKILPG</sequence>
<organism evidence="1 2">
    <name type="scientific">Pieris macdunnoughi</name>
    <dbReference type="NCBI Taxonomy" id="345717"/>
    <lineage>
        <taxon>Eukaryota</taxon>
        <taxon>Metazoa</taxon>
        <taxon>Ecdysozoa</taxon>
        <taxon>Arthropoda</taxon>
        <taxon>Hexapoda</taxon>
        <taxon>Insecta</taxon>
        <taxon>Pterygota</taxon>
        <taxon>Neoptera</taxon>
        <taxon>Endopterygota</taxon>
        <taxon>Lepidoptera</taxon>
        <taxon>Glossata</taxon>
        <taxon>Ditrysia</taxon>
        <taxon>Papilionoidea</taxon>
        <taxon>Pieridae</taxon>
        <taxon>Pierinae</taxon>
        <taxon>Pieris</taxon>
    </lineage>
</organism>